<proteinExistence type="inferred from homology"/>
<gene>
    <name evidence="12" type="ORF">SBA1_90008</name>
</gene>
<dbReference type="Gene3D" id="3.20.20.70">
    <property type="entry name" value="Aldolase class I"/>
    <property type="match status" value="1"/>
</dbReference>
<keyword evidence="6" id="KW-0479">Metal-binding</keyword>
<evidence type="ECO:0000256" key="6">
    <source>
        <dbReference type="ARBA" id="ARBA00022723"/>
    </source>
</evidence>
<dbReference type="Pfam" id="PF04055">
    <property type="entry name" value="Radical_SAM"/>
    <property type="match status" value="1"/>
</dbReference>
<dbReference type="Proteomes" id="UP000238701">
    <property type="component" value="Unassembled WGS sequence"/>
</dbReference>
<evidence type="ECO:0000256" key="8">
    <source>
        <dbReference type="ARBA" id="ARBA00023014"/>
    </source>
</evidence>
<dbReference type="SFLD" id="SFLDG01064">
    <property type="entry name" value="F420__menaquinone_cofactor_bio"/>
    <property type="match status" value="1"/>
</dbReference>
<evidence type="ECO:0000256" key="5">
    <source>
        <dbReference type="ARBA" id="ARBA00022691"/>
    </source>
</evidence>
<sequence>MTLTAITPTPPERRLACAADLAAVSPGEPISRETALRLIQCSDEDLPGLLALARAAKERFKPGVITYSRKVFLPLTNLCRDYCGYCTFRRDPGDPGAHTMTPEEVLAVARAGEKLGCTEALFSLGDKPELLFPEMRETLRRLGYKSTLHYLEAMCELVLRQTSLLPHPNPGLLSVEWIARLAAVSPSMGLMLETTSTALLAAGAAHDNAPDKVPARRLRTIEDAGKQHVPFTTGLLVGIGESAEDRVDTLVAIRDLHERYGHIQEVIVQNFRVKPDIPMAHWPEPSRGDMLRTVAVARLLLPRMNIQAPPNLSAPYYEELVDAGINDWGGVSPLTPDYINPEKPWPHLEQLRLRTEAKRCSLRQRLPVYPEFVDAAAAKSGLLAEKLRAAADDHGLVSNGLVRIGRAR</sequence>
<keyword evidence="8" id="KW-0411">Iron-sulfur</keyword>
<evidence type="ECO:0000313" key="13">
    <source>
        <dbReference type="Proteomes" id="UP000238701"/>
    </source>
</evidence>
<dbReference type="SFLD" id="SFLDG01388">
    <property type="entry name" value="7_8-didemethyl-8-hydroxy-5-dea"/>
    <property type="match status" value="1"/>
</dbReference>
<keyword evidence="9" id="KW-0456">Lyase</keyword>
<protein>
    <recommendedName>
        <fullName evidence="3">7,8-didemethyl-8-hydroxy-5-deazariboflavin synthase</fullName>
        <ecNumber evidence="3">4.3.1.32</ecNumber>
    </recommendedName>
</protein>
<dbReference type="SUPFAM" id="SSF102114">
    <property type="entry name" value="Radical SAM enzymes"/>
    <property type="match status" value="1"/>
</dbReference>
<dbReference type="InterPro" id="IPR019939">
    <property type="entry name" value="CofG_family"/>
</dbReference>
<evidence type="ECO:0000256" key="7">
    <source>
        <dbReference type="ARBA" id="ARBA00023004"/>
    </source>
</evidence>
<keyword evidence="5" id="KW-0949">S-adenosyl-L-methionine</keyword>
<dbReference type="NCBIfam" id="NF004884">
    <property type="entry name" value="PRK06245.1"/>
    <property type="match status" value="1"/>
</dbReference>
<evidence type="ECO:0000256" key="1">
    <source>
        <dbReference type="ARBA" id="ARBA00001966"/>
    </source>
</evidence>
<comment type="pathway">
    <text evidence="2">Cofactor biosynthesis; coenzyme F0 biosynthesis.</text>
</comment>
<comment type="catalytic activity">
    <reaction evidence="10">
        <text>5-amino-5-(4-hydroxybenzyl)-6-(D-ribitylimino)-5,6-dihydrouracil + S-adenosyl-L-methionine = 7,8-didemethyl-8-hydroxy-5-deazariboflavin + 5'-deoxyadenosine + L-methionine + NH4(+) + H(+)</text>
        <dbReference type="Rhea" id="RHEA:55204"/>
        <dbReference type="ChEBI" id="CHEBI:15378"/>
        <dbReference type="ChEBI" id="CHEBI:17319"/>
        <dbReference type="ChEBI" id="CHEBI:28938"/>
        <dbReference type="ChEBI" id="CHEBI:57844"/>
        <dbReference type="ChEBI" id="CHEBI:59789"/>
        <dbReference type="ChEBI" id="CHEBI:59904"/>
        <dbReference type="ChEBI" id="CHEBI:85936"/>
        <dbReference type="EC" id="4.3.1.32"/>
    </reaction>
</comment>
<evidence type="ECO:0000259" key="11">
    <source>
        <dbReference type="PROSITE" id="PS51918"/>
    </source>
</evidence>
<dbReference type="UniPathway" id="UPA00072"/>
<dbReference type="PANTHER" id="PTHR43076:SF15">
    <property type="entry name" value="7,8-DIDEMETHYL-8-HYDROXY-5-DEAZARIBOFLAVIN SYNTHASE"/>
    <property type="match status" value="1"/>
</dbReference>
<dbReference type="InterPro" id="IPR013785">
    <property type="entry name" value="Aldolase_TIM"/>
</dbReference>
<dbReference type="CDD" id="cd01335">
    <property type="entry name" value="Radical_SAM"/>
    <property type="match status" value="1"/>
</dbReference>
<dbReference type="GO" id="GO:0044689">
    <property type="term" value="F:7,8-didemethyl-8-hydroxy-5-deazariboflavin synthase activity"/>
    <property type="evidence" value="ECO:0007669"/>
    <property type="project" value="UniProtKB-EC"/>
</dbReference>
<dbReference type="PANTHER" id="PTHR43076">
    <property type="entry name" value="FO SYNTHASE (COFH)"/>
    <property type="match status" value="1"/>
</dbReference>
<dbReference type="GO" id="GO:0051539">
    <property type="term" value="F:4 iron, 4 sulfur cluster binding"/>
    <property type="evidence" value="ECO:0007669"/>
    <property type="project" value="UniProtKB-KW"/>
</dbReference>
<reference evidence="13" key="1">
    <citation type="submission" date="2018-02" db="EMBL/GenBank/DDBJ databases">
        <authorList>
            <person name="Hausmann B."/>
        </authorList>
    </citation>
    <scope>NUCLEOTIDE SEQUENCE [LARGE SCALE GENOMIC DNA]</scope>
    <source>
        <strain evidence="13">Peat soil MAG SbA1</strain>
    </source>
</reference>
<evidence type="ECO:0000256" key="9">
    <source>
        <dbReference type="ARBA" id="ARBA00023239"/>
    </source>
</evidence>
<dbReference type="InterPro" id="IPR007197">
    <property type="entry name" value="rSAM"/>
</dbReference>
<organism evidence="12 13">
    <name type="scientific">Candidatus Sulfotelmatobacter kueseliae</name>
    <dbReference type="NCBI Taxonomy" id="2042962"/>
    <lineage>
        <taxon>Bacteria</taxon>
        <taxon>Pseudomonadati</taxon>
        <taxon>Acidobacteriota</taxon>
        <taxon>Terriglobia</taxon>
        <taxon>Terriglobales</taxon>
        <taxon>Candidatus Korobacteraceae</taxon>
        <taxon>Candidatus Sulfotelmatobacter</taxon>
    </lineage>
</organism>
<dbReference type="SFLD" id="SFLDF00294">
    <property type="entry name" value="7_8-didemethyl-8-hydroxy-5-dea"/>
    <property type="match status" value="1"/>
</dbReference>
<evidence type="ECO:0000256" key="3">
    <source>
        <dbReference type="ARBA" id="ARBA00012126"/>
    </source>
</evidence>
<dbReference type="PROSITE" id="PS51918">
    <property type="entry name" value="RADICAL_SAM"/>
    <property type="match status" value="1"/>
</dbReference>
<dbReference type="SFLD" id="SFLDS00029">
    <property type="entry name" value="Radical_SAM"/>
    <property type="match status" value="1"/>
</dbReference>
<evidence type="ECO:0000313" key="12">
    <source>
        <dbReference type="EMBL" id="SPF48872.1"/>
    </source>
</evidence>
<comment type="cofactor">
    <cofactor evidence="1">
        <name>[4Fe-4S] cluster</name>
        <dbReference type="ChEBI" id="CHEBI:49883"/>
    </cofactor>
</comment>
<evidence type="ECO:0000256" key="10">
    <source>
        <dbReference type="ARBA" id="ARBA00048974"/>
    </source>
</evidence>
<dbReference type="HAMAP" id="MF_01611">
    <property type="entry name" value="FO_synth_sub1"/>
    <property type="match status" value="1"/>
</dbReference>
<keyword evidence="4" id="KW-0004">4Fe-4S</keyword>
<dbReference type="SMART" id="SM00729">
    <property type="entry name" value="Elp3"/>
    <property type="match status" value="1"/>
</dbReference>
<dbReference type="NCBIfam" id="TIGR03550">
    <property type="entry name" value="F420_cofG"/>
    <property type="match status" value="1"/>
</dbReference>
<dbReference type="GO" id="GO:0046872">
    <property type="term" value="F:metal ion binding"/>
    <property type="evidence" value="ECO:0007669"/>
    <property type="project" value="UniProtKB-KW"/>
</dbReference>
<dbReference type="EC" id="4.3.1.32" evidence="3"/>
<dbReference type="EMBL" id="OMOD01000188">
    <property type="protein sequence ID" value="SPF48872.1"/>
    <property type="molecule type" value="Genomic_DNA"/>
</dbReference>
<evidence type="ECO:0000256" key="2">
    <source>
        <dbReference type="ARBA" id="ARBA00004712"/>
    </source>
</evidence>
<evidence type="ECO:0000256" key="4">
    <source>
        <dbReference type="ARBA" id="ARBA00022485"/>
    </source>
</evidence>
<accession>A0A2U3LAF2</accession>
<dbReference type="InterPro" id="IPR006638">
    <property type="entry name" value="Elp3/MiaA/NifB-like_rSAM"/>
</dbReference>
<name>A0A2U3LAF2_9BACT</name>
<dbReference type="AlphaFoldDB" id="A0A2U3LAF2"/>
<keyword evidence="7" id="KW-0408">Iron</keyword>
<dbReference type="GO" id="GO:0016765">
    <property type="term" value="F:transferase activity, transferring alkyl or aryl (other than methyl) groups"/>
    <property type="evidence" value="ECO:0007669"/>
    <property type="project" value="InterPro"/>
</dbReference>
<dbReference type="InterPro" id="IPR058240">
    <property type="entry name" value="rSAM_sf"/>
</dbReference>
<feature type="domain" description="Radical SAM core" evidence="11">
    <location>
        <begin position="65"/>
        <end position="311"/>
    </location>
</feature>
<dbReference type="InterPro" id="IPR034405">
    <property type="entry name" value="F420"/>
</dbReference>